<evidence type="ECO:0000256" key="3">
    <source>
        <dbReference type="ARBA" id="ARBA00022989"/>
    </source>
</evidence>
<keyword evidence="4 6" id="KW-0472">Membrane</keyword>
<dbReference type="InterPro" id="IPR025256">
    <property type="entry name" value="TM7S3/TM198-like_dom"/>
</dbReference>
<feature type="compositionally biased region" description="Polar residues" evidence="5">
    <location>
        <begin position="296"/>
        <end position="315"/>
    </location>
</feature>
<evidence type="ECO:0000256" key="2">
    <source>
        <dbReference type="ARBA" id="ARBA00022692"/>
    </source>
</evidence>
<organism evidence="8 9">
    <name type="scientific">Recurvomyces mirabilis</name>
    <dbReference type="NCBI Taxonomy" id="574656"/>
    <lineage>
        <taxon>Eukaryota</taxon>
        <taxon>Fungi</taxon>
        <taxon>Dikarya</taxon>
        <taxon>Ascomycota</taxon>
        <taxon>Pezizomycotina</taxon>
        <taxon>Dothideomycetes</taxon>
        <taxon>Dothideomycetidae</taxon>
        <taxon>Mycosphaerellales</taxon>
        <taxon>Teratosphaeriaceae</taxon>
        <taxon>Recurvomyces</taxon>
    </lineage>
</organism>
<evidence type="ECO:0000313" key="8">
    <source>
        <dbReference type="EMBL" id="KAK3676441.1"/>
    </source>
</evidence>
<dbReference type="Proteomes" id="UP001274830">
    <property type="component" value="Unassembled WGS sequence"/>
</dbReference>
<comment type="caution">
    <text evidence="8">The sequence shown here is derived from an EMBL/GenBank/DDBJ whole genome shotgun (WGS) entry which is preliminary data.</text>
</comment>
<evidence type="ECO:0000256" key="4">
    <source>
        <dbReference type="ARBA" id="ARBA00023136"/>
    </source>
</evidence>
<feature type="compositionally biased region" description="Low complexity" evidence="5">
    <location>
        <begin position="809"/>
        <end position="823"/>
    </location>
</feature>
<reference evidence="8" key="1">
    <citation type="submission" date="2023-07" db="EMBL/GenBank/DDBJ databases">
        <title>Black Yeasts Isolated from many extreme environments.</title>
        <authorList>
            <person name="Coleine C."/>
            <person name="Stajich J.E."/>
            <person name="Selbmann L."/>
        </authorList>
    </citation>
    <scope>NUCLEOTIDE SEQUENCE</scope>
    <source>
        <strain evidence="8">CCFEE 5485</strain>
    </source>
</reference>
<comment type="subcellular location">
    <subcellularLocation>
        <location evidence="1">Membrane</location>
        <topology evidence="1">Multi-pass membrane protein</topology>
    </subcellularLocation>
</comment>
<keyword evidence="2 6" id="KW-0812">Transmembrane</keyword>
<feature type="transmembrane region" description="Helical" evidence="6">
    <location>
        <begin position="84"/>
        <end position="103"/>
    </location>
</feature>
<dbReference type="PANTHER" id="PTHR39469:SF1">
    <property type="entry name" value="DUF4203 DOMAIN-CONTAINING PROTEIN"/>
    <property type="match status" value="1"/>
</dbReference>
<dbReference type="AlphaFoldDB" id="A0AAE0WR81"/>
<feature type="compositionally biased region" description="Basic and acidic residues" evidence="5">
    <location>
        <begin position="921"/>
        <end position="938"/>
    </location>
</feature>
<feature type="region of interest" description="Disordered" evidence="5">
    <location>
        <begin position="915"/>
        <end position="938"/>
    </location>
</feature>
<dbReference type="GO" id="GO:0016020">
    <property type="term" value="C:membrane"/>
    <property type="evidence" value="ECO:0007669"/>
    <property type="project" value="UniProtKB-SubCell"/>
</dbReference>
<feature type="transmembrane region" description="Helical" evidence="6">
    <location>
        <begin position="53"/>
        <end position="72"/>
    </location>
</feature>
<keyword evidence="9" id="KW-1185">Reference proteome</keyword>
<feature type="region of interest" description="Disordered" evidence="5">
    <location>
        <begin position="756"/>
        <end position="775"/>
    </location>
</feature>
<name>A0AAE0WR81_9PEZI</name>
<sequence>MPTESGAANATSEAATLPIQPVITPGLGIAGVILMATGIALALVGIKHQWLHVFLSTALLTALAVTVLIVYVMNPPVPNAIQGAYVVAAVMTGLIFGSLALVFKEVAEGLGCLLGGFCLSMWFLTLAPGGLVSSTSGRAIMIAVFCLAFLGLYFSYYTRTYGLIFCTAFAGAQISIIGIDCFSRAGLKEFWMYIWNLNKNVFPLNTNTYPITRGIRVELACTIIICLFGVMSQFKIWKIVKEQREKKDAARLQAEEQRAQEESEVGRDIEASNGKELKQWEAVYGDKNASTLHIDSGVGSSIASGPRKQSTTISERQIDEIEMDPVPRSASKRTTVQSGVPAVVLEDASERADSPVLGLESVENLLSKHDGTVDDSEDGSRTPSARQSLEEPPAAQEGPANEEDDDDDDRASSVAAVDDAASRKHLSMPNSIYIRDHDHELTVPVPPLPRDRSPDPRRSVVELPVNEEDDEAIVRSPTSLDEHPLPTVTALKPQRRRSVEESSSSALPGRRLSDGGADDITVSGNLTDHLPGKLSKVAMTYRTNEWAKHIADADEPVAPETELGSQSPGIQVDTAFAEEAAKPVDVEALTPASPVMVRNTSQSSSKNPYRESIQATPKPLARTSSGAATPIYAFRSGSSMSLNRGSSGNTNQVMRSSSAMTLNRQNSSNSMSAKPRASVQGLRNVFAPLTSQPLIESPMEEDQLEDAADPGPSRVLHSAMSMASMSNLMGERQTRLKRKPTSTNFNVLAAQLTAGDSGNTDSLDARNETVYSPGSERQQFVAEEDMTLAERKAVIQQRETMQSPTFRDQSSSRQSARSLGTSSPIAPAETNHSTLIYDSHQPKRTNTVDKAHQANMLTQWRASIQQETAAKQPLVENHAARQAMLNQRQMAEFQLQNRQAERKRRESAVDVAMRTGQLHGAHRDALRRMQAKARESTQ</sequence>
<feature type="transmembrane region" description="Helical" evidence="6">
    <location>
        <begin position="163"/>
        <end position="187"/>
    </location>
</feature>
<evidence type="ECO:0000313" key="9">
    <source>
        <dbReference type="Proteomes" id="UP001274830"/>
    </source>
</evidence>
<proteinExistence type="predicted"/>
<dbReference type="PANTHER" id="PTHR39469">
    <property type="entry name" value="CHROMOSOME 1, WHOLE GENOME SHOTGUN SEQUENCE"/>
    <property type="match status" value="1"/>
</dbReference>
<evidence type="ECO:0000256" key="6">
    <source>
        <dbReference type="SAM" id="Phobius"/>
    </source>
</evidence>
<feature type="compositionally biased region" description="Polar residues" evidence="5">
    <location>
        <begin position="797"/>
        <end position="808"/>
    </location>
</feature>
<evidence type="ECO:0000256" key="5">
    <source>
        <dbReference type="SAM" id="MobiDB-lite"/>
    </source>
</evidence>
<dbReference type="EMBL" id="JAUTXT010000010">
    <property type="protein sequence ID" value="KAK3676441.1"/>
    <property type="molecule type" value="Genomic_DNA"/>
</dbReference>
<evidence type="ECO:0000256" key="1">
    <source>
        <dbReference type="ARBA" id="ARBA00004141"/>
    </source>
</evidence>
<feature type="region of interest" description="Disordered" evidence="5">
    <location>
        <begin position="795"/>
        <end position="828"/>
    </location>
</feature>
<feature type="compositionally biased region" description="Acidic residues" evidence="5">
    <location>
        <begin position="400"/>
        <end position="409"/>
    </location>
</feature>
<evidence type="ECO:0000259" key="7">
    <source>
        <dbReference type="Pfam" id="PF13886"/>
    </source>
</evidence>
<keyword evidence="3 6" id="KW-1133">Transmembrane helix</keyword>
<feature type="region of interest" description="Disordered" evidence="5">
    <location>
        <begin position="296"/>
        <end position="524"/>
    </location>
</feature>
<feature type="transmembrane region" description="Helical" evidence="6">
    <location>
        <begin position="27"/>
        <end position="46"/>
    </location>
</feature>
<accession>A0AAE0WR81</accession>
<feature type="compositionally biased region" description="Basic and acidic residues" evidence="5">
    <location>
        <begin position="449"/>
        <end position="460"/>
    </location>
</feature>
<feature type="compositionally biased region" description="Polar residues" evidence="5">
    <location>
        <begin position="598"/>
        <end position="607"/>
    </location>
</feature>
<gene>
    <name evidence="8" type="ORF">LTR78_003717</name>
</gene>
<dbReference type="Pfam" id="PF13886">
    <property type="entry name" value="TM7S3_TM198"/>
    <property type="match status" value="1"/>
</dbReference>
<feature type="region of interest" description="Disordered" evidence="5">
    <location>
        <begin position="592"/>
        <end position="624"/>
    </location>
</feature>
<feature type="transmembrane region" description="Helical" evidence="6">
    <location>
        <begin position="137"/>
        <end position="156"/>
    </location>
</feature>
<feature type="domain" description="TM7S3/TM198-like" evidence="7">
    <location>
        <begin position="31"/>
        <end position="234"/>
    </location>
</feature>
<protein>
    <recommendedName>
        <fullName evidence="7">TM7S3/TM198-like domain-containing protein</fullName>
    </recommendedName>
</protein>
<feature type="transmembrane region" description="Helical" evidence="6">
    <location>
        <begin position="110"/>
        <end position="131"/>
    </location>
</feature>